<proteinExistence type="predicted"/>
<evidence type="ECO:0000313" key="2">
    <source>
        <dbReference type="EMBL" id="MFD0962692.1"/>
    </source>
</evidence>
<keyword evidence="1" id="KW-1133">Transmembrane helix</keyword>
<feature type="transmembrane region" description="Helical" evidence="1">
    <location>
        <begin position="76"/>
        <end position="93"/>
    </location>
</feature>
<keyword evidence="1" id="KW-0472">Membrane</keyword>
<dbReference type="Proteomes" id="UP001596997">
    <property type="component" value="Unassembled WGS sequence"/>
</dbReference>
<feature type="transmembrane region" description="Helical" evidence="1">
    <location>
        <begin position="53"/>
        <end position="70"/>
    </location>
</feature>
<dbReference type="RefSeq" id="WP_377712618.1">
    <property type="nucleotide sequence ID" value="NZ_JBHTJM010000002.1"/>
</dbReference>
<name>A0ABW3HZA2_9FLAO</name>
<gene>
    <name evidence="2" type="ORF">ACFQ1O_01590</name>
</gene>
<accession>A0ABW3HZA2</accession>
<reference evidence="3" key="1">
    <citation type="journal article" date="2019" name="Int. J. Syst. Evol. Microbiol.">
        <title>The Global Catalogue of Microorganisms (GCM) 10K type strain sequencing project: providing services to taxonomists for standard genome sequencing and annotation.</title>
        <authorList>
            <consortium name="The Broad Institute Genomics Platform"/>
            <consortium name="The Broad Institute Genome Sequencing Center for Infectious Disease"/>
            <person name="Wu L."/>
            <person name="Ma J."/>
        </authorList>
    </citation>
    <scope>NUCLEOTIDE SEQUENCE [LARGE SCALE GENOMIC DNA]</scope>
    <source>
        <strain evidence="3">CCUG 62114</strain>
    </source>
</reference>
<organism evidence="2 3">
    <name type="scientific">Pseudofulvibacter geojedonensis</name>
    <dbReference type="NCBI Taxonomy" id="1123758"/>
    <lineage>
        <taxon>Bacteria</taxon>
        <taxon>Pseudomonadati</taxon>
        <taxon>Bacteroidota</taxon>
        <taxon>Flavobacteriia</taxon>
        <taxon>Flavobacteriales</taxon>
        <taxon>Flavobacteriaceae</taxon>
        <taxon>Pseudofulvibacter</taxon>
    </lineage>
</organism>
<comment type="caution">
    <text evidence="2">The sequence shown here is derived from an EMBL/GenBank/DDBJ whole genome shotgun (WGS) entry which is preliminary data.</text>
</comment>
<sequence length="156" mass="17697">MKEFFKYQFGYINIDEDNLYMTTTGVWSETKELLEKSSLSKKANELRKGKKDLGAFLLVAILALSAIVTLNKSIGIIGFISAMGLCSGAYKVYKVFQKDSGYQYKIPRDKIKSIHLSENELEIEFLNAEGNVDKEVLKNIEEKGVKIIETRNLKKS</sequence>
<dbReference type="EMBL" id="JBHTJM010000002">
    <property type="protein sequence ID" value="MFD0962692.1"/>
    <property type="molecule type" value="Genomic_DNA"/>
</dbReference>
<evidence type="ECO:0008006" key="4">
    <source>
        <dbReference type="Google" id="ProtNLM"/>
    </source>
</evidence>
<keyword evidence="1" id="KW-0812">Transmembrane</keyword>
<evidence type="ECO:0000313" key="3">
    <source>
        <dbReference type="Proteomes" id="UP001596997"/>
    </source>
</evidence>
<protein>
    <recommendedName>
        <fullName evidence="4">DUF4231 domain-containing protein</fullName>
    </recommendedName>
</protein>
<evidence type="ECO:0000256" key="1">
    <source>
        <dbReference type="SAM" id="Phobius"/>
    </source>
</evidence>
<keyword evidence="3" id="KW-1185">Reference proteome</keyword>